<dbReference type="EMBL" id="KQ483658">
    <property type="protein sequence ID" value="KYP43650.1"/>
    <property type="molecule type" value="Genomic_DNA"/>
</dbReference>
<name>A0A151RM48_CAJCA</name>
<dbReference type="PANTHER" id="PTHR33240">
    <property type="entry name" value="OS08G0508500 PROTEIN"/>
    <property type="match status" value="1"/>
</dbReference>
<dbReference type="InterPro" id="IPR005162">
    <property type="entry name" value="Retrotrans_gag_dom"/>
</dbReference>
<dbReference type="Gene3D" id="2.40.70.10">
    <property type="entry name" value="Acid Proteases"/>
    <property type="match status" value="1"/>
</dbReference>
<sequence>MGTLKKAALDWFSGLPDQSITDFDVFSRMFMAQFAANKKKPPITSDLFDLKQQREESLKDFLQRFNEVALRITSLDERMAVIAFQKDYEGVAPHGDDPVVISAIVMGYNVKRVLIDQGSSADILFWETFEGMKIPNDRLIPYAGTLVGFAGDQVIARGYVDLETTFGQGAQMKTVVVRYLVVNAQSSYSILIGRPTLNKLGAVVSTSHLKVKYSLPNSTVGTLRVDQEVARKCYGDSLKARRRLYTAQVEQEVHSIDLDPRVSHFDRRPAPAEDIKEVTLAKGKKVKVGTSLSQEDAEKLIEVLKANISAFAWHVKDMPGVDPDFMCHKLAIDPRAKPVIQKRRKFGEDKRKAITEETDKLLMAGFVREIQYPAWLANVVMVRKSSDVDNNSFSCSEKKRGLG</sequence>
<dbReference type="AlphaFoldDB" id="A0A151RM48"/>
<accession>A0A151RM48</accession>
<evidence type="ECO:0000313" key="2">
    <source>
        <dbReference type="EMBL" id="KYP43650.1"/>
    </source>
</evidence>
<dbReference type="PANTHER" id="PTHR33240:SF15">
    <property type="entry name" value="GAG-PRO-LIKE PROTEIN"/>
    <property type="match status" value="1"/>
</dbReference>
<dbReference type="Gene3D" id="3.10.10.10">
    <property type="entry name" value="HIV Type 1 Reverse Transcriptase, subunit A, domain 1"/>
    <property type="match status" value="1"/>
</dbReference>
<feature type="domain" description="Retrotransposon gag" evidence="1">
    <location>
        <begin position="4"/>
        <end position="84"/>
    </location>
</feature>
<organism evidence="2 3">
    <name type="scientific">Cajanus cajan</name>
    <name type="common">Pigeon pea</name>
    <name type="synonym">Cajanus indicus</name>
    <dbReference type="NCBI Taxonomy" id="3821"/>
    <lineage>
        <taxon>Eukaryota</taxon>
        <taxon>Viridiplantae</taxon>
        <taxon>Streptophyta</taxon>
        <taxon>Embryophyta</taxon>
        <taxon>Tracheophyta</taxon>
        <taxon>Spermatophyta</taxon>
        <taxon>Magnoliopsida</taxon>
        <taxon>eudicotyledons</taxon>
        <taxon>Gunneridae</taxon>
        <taxon>Pentapetalae</taxon>
        <taxon>rosids</taxon>
        <taxon>fabids</taxon>
        <taxon>Fabales</taxon>
        <taxon>Fabaceae</taxon>
        <taxon>Papilionoideae</taxon>
        <taxon>50 kb inversion clade</taxon>
        <taxon>NPAAA clade</taxon>
        <taxon>indigoferoid/millettioid clade</taxon>
        <taxon>Phaseoleae</taxon>
        <taxon>Cajanus</taxon>
    </lineage>
</organism>
<protein>
    <recommendedName>
        <fullName evidence="1">Retrotransposon gag domain-containing protein</fullName>
    </recommendedName>
</protein>
<dbReference type="CDD" id="cd00303">
    <property type="entry name" value="retropepsin_like"/>
    <property type="match status" value="1"/>
</dbReference>
<dbReference type="Pfam" id="PF03732">
    <property type="entry name" value="Retrotrans_gag"/>
    <property type="match status" value="1"/>
</dbReference>
<proteinExistence type="predicted"/>
<dbReference type="InterPro" id="IPR043502">
    <property type="entry name" value="DNA/RNA_pol_sf"/>
</dbReference>
<evidence type="ECO:0000313" key="3">
    <source>
        <dbReference type="Proteomes" id="UP000075243"/>
    </source>
</evidence>
<keyword evidence="3" id="KW-1185">Reference proteome</keyword>
<gene>
    <name evidence="2" type="ORF">KK1_034878</name>
</gene>
<evidence type="ECO:0000259" key="1">
    <source>
        <dbReference type="Pfam" id="PF03732"/>
    </source>
</evidence>
<dbReference type="Gramene" id="C.cajan_34276.t">
    <property type="protein sequence ID" value="C.cajan_34276.t"/>
    <property type="gene ID" value="C.cajan_34276"/>
</dbReference>
<reference evidence="2" key="1">
    <citation type="journal article" date="2012" name="Nat. Biotechnol.">
        <title>Draft genome sequence of pigeonpea (Cajanus cajan), an orphan legume crop of resource-poor farmers.</title>
        <authorList>
            <person name="Varshney R.K."/>
            <person name="Chen W."/>
            <person name="Li Y."/>
            <person name="Bharti A.K."/>
            <person name="Saxena R.K."/>
            <person name="Schlueter J.A."/>
            <person name="Donoghue M.T."/>
            <person name="Azam S."/>
            <person name="Fan G."/>
            <person name="Whaley A.M."/>
            <person name="Farmer A.D."/>
            <person name="Sheridan J."/>
            <person name="Iwata A."/>
            <person name="Tuteja R."/>
            <person name="Penmetsa R.V."/>
            <person name="Wu W."/>
            <person name="Upadhyaya H.D."/>
            <person name="Yang S.P."/>
            <person name="Shah T."/>
            <person name="Saxena K.B."/>
            <person name="Michael T."/>
            <person name="McCombie W.R."/>
            <person name="Yang B."/>
            <person name="Zhang G."/>
            <person name="Yang H."/>
            <person name="Wang J."/>
            <person name="Spillane C."/>
            <person name="Cook D.R."/>
            <person name="May G.D."/>
            <person name="Xu X."/>
            <person name="Jackson S.A."/>
        </authorList>
    </citation>
    <scope>NUCLEOTIDE SEQUENCE [LARGE SCALE GENOMIC DNA]</scope>
</reference>
<dbReference type="InterPro" id="IPR021109">
    <property type="entry name" value="Peptidase_aspartic_dom_sf"/>
</dbReference>
<dbReference type="SUPFAM" id="SSF56672">
    <property type="entry name" value="DNA/RNA polymerases"/>
    <property type="match status" value="1"/>
</dbReference>
<dbReference type="Proteomes" id="UP000075243">
    <property type="component" value="Unassembled WGS sequence"/>
</dbReference>
<dbReference type="OMA" id="QNDATRN"/>